<accession>A0A1S2VEY0</accession>
<gene>
    <name evidence="2" type="ORF">BLX24_23015</name>
</gene>
<protein>
    <recommendedName>
        <fullName evidence="4">Anti-sigma factor</fullName>
    </recommendedName>
</protein>
<dbReference type="Proteomes" id="UP000181790">
    <property type="component" value="Unassembled WGS sequence"/>
</dbReference>
<dbReference type="EMBL" id="MORL01000018">
    <property type="protein sequence ID" value="OIN56845.1"/>
    <property type="molecule type" value="Genomic_DNA"/>
</dbReference>
<organism evidence="2 3">
    <name type="scientific">Arsenicibacter rosenii</name>
    <dbReference type="NCBI Taxonomy" id="1750698"/>
    <lineage>
        <taxon>Bacteria</taxon>
        <taxon>Pseudomonadati</taxon>
        <taxon>Bacteroidota</taxon>
        <taxon>Cytophagia</taxon>
        <taxon>Cytophagales</taxon>
        <taxon>Spirosomataceae</taxon>
        <taxon>Arsenicibacter</taxon>
    </lineage>
</organism>
<dbReference type="AlphaFoldDB" id="A0A1S2VEY0"/>
<evidence type="ECO:0000313" key="2">
    <source>
        <dbReference type="EMBL" id="OIN56845.1"/>
    </source>
</evidence>
<evidence type="ECO:0000256" key="1">
    <source>
        <dbReference type="SAM" id="Phobius"/>
    </source>
</evidence>
<comment type="caution">
    <text evidence="2">The sequence shown here is derived from an EMBL/GenBank/DDBJ whole genome shotgun (WGS) entry which is preliminary data.</text>
</comment>
<evidence type="ECO:0000313" key="3">
    <source>
        <dbReference type="Proteomes" id="UP000181790"/>
    </source>
</evidence>
<name>A0A1S2VEY0_9BACT</name>
<evidence type="ECO:0008006" key="4">
    <source>
        <dbReference type="Google" id="ProtNLM"/>
    </source>
</evidence>
<reference evidence="2 3" key="1">
    <citation type="submission" date="2016-10" db="EMBL/GenBank/DDBJ databases">
        <title>Arsenicibacter rosenii gen. nov., sp. nov., an efficient arsenic-methylating bacterium isolated from an arsenic-contaminated paddy soil.</title>
        <authorList>
            <person name="Huang K."/>
        </authorList>
    </citation>
    <scope>NUCLEOTIDE SEQUENCE [LARGE SCALE GENOMIC DNA]</scope>
    <source>
        <strain evidence="2 3">SM-1</strain>
    </source>
</reference>
<keyword evidence="1" id="KW-0812">Transmembrane</keyword>
<feature type="transmembrane region" description="Helical" evidence="1">
    <location>
        <begin position="121"/>
        <end position="141"/>
    </location>
</feature>
<dbReference type="RefSeq" id="WP_071505571.1">
    <property type="nucleotide sequence ID" value="NZ_MORL01000018.1"/>
</dbReference>
<proteinExistence type="predicted"/>
<keyword evidence="1" id="KW-0472">Membrane</keyword>
<keyword evidence="1" id="KW-1133">Transmembrane helix</keyword>
<sequence>MNTREYITSGVLEAYLLGVISEEEEQEVQEMAFAYPEVKASLLSLEEEIELLCLESAVPPPAQTWTKIQARIGKSEIQKHQPYADPFSDAGAKSKEPPKPEYLEVEVNDTHLRVHKYWRPAFIAVFILGKIFLACFLYYYFKSNSLEQEVERLKAETKEIRGR</sequence>
<keyword evidence="3" id="KW-1185">Reference proteome</keyword>